<proteinExistence type="predicted"/>
<protein>
    <recommendedName>
        <fullName evidence="1">Amidohydrolase-related domain-containing protein</fullName>
    </recommendedName>
</protein>
<dbReference type="Gene3D" id="3.20.20.140">
    <property type="entry name" value="Metal-dependent hydrolases"/>
    <property type="match status" value="1"/>
</dbReference>
<comment type="caution">
    <text evidence="2">The sequence shown here is derived from an EMBL/GenBank/DDBJ whole genome shotgun (WGS) entry which is preliminary data.</text>
</comment>
<name>A0A2H0TWK5_9BACT</name>
<dbReference type="Pfam" id="PF01979">
    <property type="entry name" value="Amidohydro_1"/>
    <property type="match status" value="1"/>
</dbReference>
<dbReference type="InterPro" id="IPR006680">
    <property type="entry name" value="Amidohydro-rel"/>
</dbReference>
<dbReference type="Proteomes" id="UP000231530">
    <property type="component" value="Unassembled WGS sequence"/>
</dbReference>
<dbReference type="PANTHER" id="PTHR32027">
    <property type="entry name" value="CYTOSINE DEAMINASE"/>
    <property type="match status" value="1"/>
</dbReference>
<evidence type="ECO:0000313" key="2">
    <source>
        <dbReference type="EMBL" id="PIR76515.1"/>
    </source>
</evidence>
<dbReference type="NCBIfam" id="NF005365">
    <property type="entry name" value="PRK06886.1"/>
    <property type="match status" value="1"/>
</dbReference>
<sequence length="324" mass="37131">MYDPWDLKSQMLDAIKEKGGFVNCHAHIDKSFYITKENLSESMVMMEQKWRMSDNIKQHDTQQDVEKRITEALRLFYRQGVRMTQSFIDAYDVTGHKAIDAARKMQEKYKQHIRLITATQPLGGLLDPDAIALYEAITEKADIAGGLPSFDRPYDNKSFDTLFSIAKNLNKPIHIHIDQENNPYERDTEKVIYYTQKYGYEGRVTVVHAISISAQPKEYRTTIYKKMADLGIAVVVCPSAAISMPQHDTKIANVHNSIANIPEMLEHGVLVGLGVDDISDFYLPFVDADMWVETRMLMEACRFYDFDAVVDICTVNGRKILERT</sequence>
<dbReference type="EMBL" id="PFBY01000021">
    <property type="protein sequence ID" value="PIR76515.1"/>
    <property type="molecule type" value="Genomic_DNA"/>
</dbReference>
<evidence type="ECO:0000259" key="1">
    <source>
        <dbReference type="Pfam" id="PF01979"/>
    </source>
</evidence>
<evidence type="ECO:0000313" key="3">
    <source>
        <dbReference type="Proteomes" id="UP000231530"/>
    </source>
</evidence>
<accession>A0A2H0TWK5</accession>
<dbReference type="PANTHER" id="PTHR32027:SF9">
    <property type="entry name" value="BLL3847 PROTEIN"/>
    <property type="match status" value="1"/>
</dbReference>
<dbReference type="AlphaFoldDB" id="A0A2H0TWK5"/>
<dbReference type="InterPro" id="IPR032466">
    <property type="entry name" value="Metal_Hydrolase"/>
</dbReference>
<feature type="domain" description="Amidohydrolase-related" evidence="1">
    <location>
        <begin position="20"/>
        <end position="321"/>
    </location>
</feature>
<reference evidence="3" key="1">
    <citation type="submission" date="2017-09" db="EMBL/GenBank/DDBJ databases">
        <title>Depth-based differentiation of microbial function through sediment-hosted aquifers and enrichment of novel symbionts in the deep terrestrial subsurface.</title>
        <authorList>
            <person name="Probst A.J."/>
            <person name="Ladd B."/>
            <person name="Jarett J.K."/>
            <person name="Geller-Mcgrath D.E."/>
            <person name="Sieber C.M.K."/>
            <person name="Emerson J.B."/>
            <person name="Anantharaman K."/>
            <person name="Thomas B.C."/>
            <person name="Malmstrom R."/>
            <person name="Stieglmeier M."/>
            <person name="Klingl A."/>
            <person name="Woyke T."/>
            <person name="Ryan C.M."/>
            <person name="Banfield J.F."/>
        </authorList>
    </citation>
    <scope>NUCLEOTIDE SEQUENCE [LARGE SCALE GENOMIC DNA]</scope>
</reference>
<organism evidence="2 3">
    <name type="scientific">Candidatus Magasanikbacteria bacterium CG10_big_fil_rev_8_21_14_0_10_42_10</name>
    <dbReference type="NCBI Taxonomy" id="1974649"/>
    <lineage>
        <taxon>Bacteria</taxon>
        <taxon>Candidatus Magasanikiibacteriota</taxon>
    </lineage>
</organism>
<dbReference type="InterPro" id="IPR052349">
    <property type="entry name" value="Metallo-hydrolase_Enzymes"/>
</dbReference>
<gene>
    <name evidence="2" type="ORF">COU32_01675</name>
</gene>
<dbReference type="SUPFAM" id="SSF51556">
    <property type="entry name" value="Metallo-dependent hydrolases"/>
    <property type="match status" value="1"/>
</dbReference>
<dbReference type="GO" id="GO:0016814">
    <property type="term" value="F:hydrolase activity, acting on carbon-nitrogen (but not peptide) bonds, in cyclic amidines"/>
    <property type="evidence" value="ECO:0007669"/>
    <property type="project" value="TreeGrafter"/>
</dbReference>